<gene>
    <name evidence="3" type="primary">LOC111317194</name>
</gene>
<dbReference type="KEGG" id="dzi:111317194"/>
<accession>A0A6P6BE13</accession>
<dbReference type="PANTHER" id="PTHR35291:SF3">
    <property type="entry name" value="PROTEIN SHROOM-LIKE"/>
    <property type="match status" value="1"/>
</dbReference>
<proteinExistence type="predicted"/>
<sequence length="169" mass="19226">MLLFCCSPSTIATHPFLYISNFVHSHYLVLLASLSSSYHAMAMLRAFSTRRSHGGYERLLEAEVDEPVSSVSRFEAQLKRARSVPARVFGLSRKFTPESTMPENSQVKKSSSSTSNKKVTKSPHPLFSLFDARRKKKTTAKPEYARYVEYLKEGGMWDTNANMPVIYYK</sequence>
<keyword evidence="2" id="KW-1185">Reference proteome</keyword>
<dbReference type="OrthoDB" id="1097853at2759"/>
<evidence type="ECO:0000313" key="2">
    <source>
        <dbReference type="Proteomes" id="UP000515121"/>
    </source>
</evidence>
<feature type="compositionally biased region" description="Low complexity" evidence="1">
    <location>
        <begin position="104"/>
        <end position="117"/>
    </location>
</feature>
<name>A0A6P6BE13_DURZI</name>
<dbReference type="GeneID" id="111317194"/>
<dbReference type="Proteomes" id="UP000515121">
    <property type="component" value="Unplaced"/>
</dbReference>
<reference evidence="3" key="1">
    <citation type="submission" date="2025-08" db="UniProtKB">
        <authorList>
            <consortium name="RefSeq"/>
        </authorList>
    </citation>
    <scope>IDENTIFICATION</scope>
    <source>
        <tissue evidence="3">Fruit stalk</tissue>
    </source>
</reference>
<dbReference type="AlphaFoldDB" id="A0A6P6BE13"/>
<evidence type="ECO:0000313" key="3">
    <source>
        <dbReference type="RefSeq" id="XP_022775330.1"/>
    </source>
</evidence>
<protein>
    <submittedName>
        <fullName evidence="3">Uncharacterized protein LOC111317194</fullName>
    </submittedName>
</protein>
<organism evidence="2 3">
    <name type="scientific">Durio zibethinus</name>
    <name type="common">Durian</name>
    <dbReference type="NCBI Taxonomy" id="66656"/>
    <lineage>
        <taxon>Eukaryota</taxon>
        <taxon>Viridiplantae</taxon>
        <taxon>Streptophyta</taxon>
        <taxon>Embryophyta</taxon>
        <taxon>Tracheophyta</taxon>
        <taxon>Spermatophyta</taxon>
        <taxon>Magnoliopsida</taxon>
        <taxon>eudicotyledons</taxon>
        <taxon>Gunneridae</taxon>
        <taxon>Pentapetalae</taxon>
        <taxon>rosids</taxon>
        <taxon>malvids</taxon>
        <taxon>Malvales</taxon>
        <taxon>Malvaceae</taxon>
        <taxon>Helicteroideae</taxon>
        <taxon>Durio</taxon>
    </lineage>
</organism>
<dbReference type="RefSeq" id="XP_022775330.1">
    <property type="nucleotide sequence ID" value="XM_022919595.1"/>
</dbReference>
<evidence type="ECO:0000256" key="1">
    <source>
        <dbReference type="SAM" id="MobiDB-lite"/>
    </source>
</evidence>
<dbReference type="PANTHER" id="PTHR35291">
    <property type="entry name" value="PROTEIN SHROOM-LIKE"/>
    <property type="match status" value="1"/>
</dbReference>
<feature type="region of interest" description="Disordered" evidence="1">
    <location>
        <begin position="96"/>
        <end position="121"/>
    </location>
</feature>